<reference evidence="1 2" key="1">
    <citation type="submission" date="2020-06" db="EMBL/GenBank/DDBJ databases">
        <authorList>
            <person name="Criscuolo A."/>
        </authorList>
    </citation>
    <scope>NUCLEOTIDE SEQUENCE [LARGE SCALE GENOMIC DNA]</scope>
    <source>
        <strain evidence="2">CIP 111411</strain>
    </source>
</reference>
<name>A0A6V6Z2Q8_9FLAO</name>
<comment type="caution">
    <text evidence="1">The sequence shown here is derived from an EMBL/GenBank/DDBJ whole genome shotgun (WGS) entry which is preliminary data.</text>
</comment>
<dbReference type="AlphaFoldDB" id="A0A6V6Z2Q8"/>
<evidence type="ECO:0000313" key="2">
    <source>
        <dbReference type="Proteomes" id="UP000530060"/>
    </source>
</evidence>
<gene>
    <name evidence="1" type="ORF">FLAT13_03120</name>
</gene>
<dbReference type="Proteomes" id="UP000530060">
    <property type="component" value="Unassembled WGS sequence"/>
</dbReference>
<proteinExistence type="predicted"/>
<dbReference type="EMBL" id="CAIJDP010000075">
    <property type="protein sequence ID" value="CAD0006087.1"/>
    <property type="molecule type" value="Genomic_DNA"/>
</dbReference>
<protein>
    <submittedName>
        <fullName evidence="1">Uncharacterized protein</fullName>
    </submittedName>
</protein>
<accession>A0A6V6Z2Q8</accession>
<evidence type="ECO:0000313" key="1">
    <source>
        <dbReference type="EMBL" id="CAD0006087.1"/>
    </source>
</evidence>
<organism evidence="1 2">
    <name type="scientific">Flavobacterium salmonis</name>
    <dbReference type="NCBI Taxonomy" id="2654844"/>
    <lineage>
        <taxon>Bacteria</taxon>
        <taxon>Pseudomonadati</taxon>
        <taxon>Bacteroidota</taxon>
        <taxon>Flavobacteriia</taxon>
        <taxon>Flavobacteriales</taxon>
        <taxon>Flavobacteriaceae</taxon>
        <taxon>Flavobacterium</taxon>
    </lineage>
</organism>
<keyword evidence="2" id="KW-1185">Reference proteome</keyword>
<sequence>MIMIAGGREVNKEYYRFNLIPLGKDAEASFFVGFTVKDLLFCR</sequence>